<proteinExistence type="predicted"/>
<organism evidence="2 3">
    <name type="scientific">Dictyobacter formicarum</name>
    <dbReference type="NCBI Taxonomy" id="2778368"/>
    <lineage>
        <taxon>Bacteria</taxon>
        <taxon>Bacillati</taxon>
        <taxon>Chloroflexota</taxon>
        <taxon>Ktedonobacteria</taxon>
        <taxon>Ktedonobacterales</taxon>
        <taxon>Dictyobacteraceae</taxon>
        <taxon>Dictyobacter</taxon>
    </lineage>
</organism>
<dbReference type="Pfam" id="PF13679">
    <property type="entry name" value="Methyltransf_32"/>
    <property type="match status" value="1"/>
</dbReference>
<evidence type="ECO:0000259" key="1">
    <source>
        <dbReference type="Pfam" id="PF13679"/>
    </source>
</evidence>
<keyword evidence="2" id="KW-0489">Methyltransferase</keyword>
<keyword evidence="2" id="KW-0808">Transferase</keyword>
<dbReference type="SUPFAM" id="SSF53335">
    <property type="entry name" value="S-adenosyl-L-methionine-dependent methyltransferases"/>
    <property type="match status" value="1"/>
</dbReference>
<sequence length="418" mass="48043">MRTRKKTEELQEKTTAQEGDTFNYQQLIKNTLLHNDQFLKATLSLPANKQDGNWTKVVIRPVMIRGKKHLQFSYFDAQRDITKNYAGEEQLQQIDVLLSLEFKYIHLYTQAQTTQIHITKKNKVQIHSTKATGEHQKGDLSHDRQKKTFLAEPAAVPFLQAVGIVGNHGKINVDMYSKYRQIQEFIKLVFQTGALEHLPASLLHVVDAGCGNAYLTFAFYYYLHEYLQRSTEMIGIDSRSEPLEKHQEKVVQLGWTDLQFETSTIIDFHPRVAPHIVLSLHACDTATDEALAQGIQWGSSLLVSVPCCHHHLQVQLEQQPAPAPFSSVLRHSILKERLGDILTDDFRVLILQIMGYQADIVQFVSNEHTAKNLMIRARKSHRPGNLRAVHEYKNLKAFWNVTPYLEQLLAEHITRYLD</sequence>
<reference evidence="2 3" key="1">
    <citation type="journal article" date="2021" name="Int. J. Syst. Evol. Microbiol.">
        <title>Reticulibacter mediterranei gen. nov., sp. nov., within the new family Reticulibacteraceae fam. nov., and Ktedonospora formicarum gen. nov., sp. nov., Ktedonobacter robiniae sp. nov., Dictyobacter formicarum sp. nov. and Dictyobacter arantiisoli sp. nov., belonging to the class Ktedonobacteria.</title>
        <authorList>
            <person name="Yabe S."/>
            <person name="Zheng Y."/>
            <person name="Wang C.M."/>
            <person name="Sakai Y."/>
            <person name="Abe K."/>
            <person name="Yokota A."/>
            <person name="Donadio S."/>
            <person name="Cavaletti L."/>
            <person name="Monciardini P."/>
        </authorList>
    </citation>
    <scope>NUCLEOTIDE SEQUENCE [LARGE SCALE GENOMIC DNA]</scope>
    <source>
        <strain evidence="2 3">SOSP1-9</strain>
    </source>
</reference>
<dbReference type="InterPro" id="IPR029063">
    <property type="entry name" value="SAM-dependent_MTases_sf"/>
</dbReference>
<name>A0ABQ3VPB1_9CHLR</name>
<dbReference type="EMBL" id="BNJJ01000018">
    <property type="protein sequence ID" value="GHO87645.1"/>
    <property type="molecule type" value="Genomic_DNA"/>
</dbReference>
<dbReference type="GO" id="GO:0008168">
    <property type="term" value="F:methyltransferase activity"/>
    <property type="evidence" value="ECO:0007669"/>
    <property type="project" value="UniProtKB-KW"/>
</dbReference>
<evidence type="ECO:0000313" key="3">
    <source>
        <dbReference type="Proteomes" id="UP000635565"/>
    </source>
</evidence>
<evidence type="ECO:0000313" key="2">
    <source>
        <dbReference type="EMBL" id="GHO87645.1"/>
    </source>
</evidence>
<accession>A0ABQ3VPB1</accession>
<dbReference type="RefSeq" id="WP_201365187.1">
    <property type="nucleotide sequence ID" value="NZ_BNJJ01000018.1"/>
</dbReference>
<comment type="caution">
    <text evidence="2">The sequence shown here is derived from an EMBL/GenBank/DDBJ whole genome shotgun (WGS) entry which is preliminary data.</text>
</comment>
<dbReference type="Proteomes" id="UP000635565">
    <property type="component" value="Unassembled WGS sequence"/>
</dbReference>
<keyword evidence="3" id="KW-1185">Reference proteome</keyword>
<dbReference type="PANTHER" id="PTHR13369:SF3">
    <property type="entry name" value="METHYLTRANSFERASE DOMAIN-CONTAINING PROTEIN"/>
    <property type="match status" value="1"/>
</dbReference>
<gene>
    <name evidence="2" type="ORF">KSZ_56510</name>
</gene>
<protein>
    <submittedName>
        <fullName evidence="2">Methyltransferase</fullName>
    </submittedName>
</protein>
<feature type="domain" description="Methyltransferase" evidence="1">
    <location>
        <begin position="178"/>
        <end position="314"/>
    </location>
</feature>
<dbReference type="PANTHER" id="PTHR13369">
    <property type="match status" value="1"/>
</dbReference>
<dbReference type="GO" id="GO:0032259">
    <property type="term" value="P:methylation"/>
    <property type="evidence" value="ECO:0007669"/>
    <property type="project" value="UniProtKB-KW"/>
</dbReference>
<dbReference type="InterPro" id="IPR025714">
    <property type="entry name" value="Methyltranfer_dom"/>
</dbReference>